<accession>A0A699H035</accession>
<organism evidence="2">
    <name type="scientific">Tanacetum cinerariifolium</name>
    <name type="common">Dalmatian daisy</name>
    <name type="synonym">Chrysanthemum cinerariifolium</name>
    <dbReference type="NCBI Taxonomy" id="118510"/>
    <lineage>
        <taxon>Eukaryota</taxon>
        <taxon>Viridiplantae</taxon>
        <taxon>Streptophyta</taxon>
        <taxon>Embryophyta</taxon>
        <taxon>Tracheophyta</taxon>
        <taxon>Spermatophyta</taxon>
        <taxon>Magnoliopsida</taxon>
        <taxon>eudicotyledons</taxon>
        <taxon>Gunneridae</taxon>
        <taxon>Pentapetalae</taxon>
        <taxon>asterids</taxon>
        <taxon>campanulids</taxon>
        <taxon>Asterales</taxon>
        <taxon>Asteraceae</taxon>
        <taxon>Asteroideae</taxon>
        <taxon>Anthemideae</taxon>
        <taxon>Anthemidinae</taxon>
        <taxon>Tanacetum</taxon>
    </lineage>
</organism>
<dbReference type="InterPro" id="IPR013103">
    <property type="entry name" value="RVT_2"/>
</dbReference>
<proteinExistence type="predicted"/>
<reference evidence="2" key="1">
    <citation type="journal article" date="2019" name="Sci. Rep.">
        <title>Draft genome of Tanacetum cinerariifolium, the natural source of mosquito coil.</title>
        <authorList>
            <person name="Yamashiro T."/>
            <person name="Shiraishi A."/>
            <person name="Satake H."/>
            <person name="Nakayama K."/>
        </authorList>
    </citation>
    <scope>NUCLEOTIDE SEQUENCE</scope>
</reference>
<gene>
    <name evidence="2" type="ORF">Tci_268176</name>
</gene>
<dbReference type="Pfam" id="PF07727">
    <property type="entry name" value="RVT_2"/>
    <property type="match status" value="1"/>
</dbReference>
<dbReference type="EMBL" id="BKCJ010082453">
    <property type="protein sequence ID" value="GEW96200.1"/>
    <property type="molecule type" value="Genomic_DNA"/>
</dbReference>
<evidence type="ECO:0000313" key="2">
    <source>
        <dbReference type="EMBL" id="GEW96200.1"/>
    </source>
</evidence>
<evidence type="ECO:0000259" key="1">
    <source>
        <dbReference type="Pfam" id="PF07727"/>
    </source>
</evidence>
<feature type="domain" description="Reverse transcriptase Ty1/copia-type" evidence="1">
    <location>
        <begin position="238"/>
        <end position="332"/>
    </location>
</feature>
<dbReference type="CDD" id="cd09272">
    <property type="entry name" value="RNase_HI_RT_Ty1"/>
    <property type="match status" value="1"/>
</dbReference>
<protein>
    <submittedName>
        <fullName evidence="2">Retrovirus-related Pol polyprotein from transposon TNT 1-94</fullName>
    </submittedName>
</protein>
<comment type="caution">
    <text evidence="2">The sequence shown here is derived from an EMBL/GenBank/DDBJ whole genome shotgun (WGS) entry which is preliminary data.</text>
</comment>
<name>A0A699H035_TANCI</name>
<dbReference type="AlphaFoldDB" id="A0A699H035"/>
<sequence>MEDLQLGFESYQKKLNLTKLDTYSSDLKRKEAYTAYSNLRGFIYQYKDRQNRLMRIDELHKFSDGTLNDVRTALDDRIKGIRMQVCWWEIIRWRLSDATKDHMIHRMMSSPYKDCDGIPKRPTMYLNLWSYKAVRHRYSNPMIQPELERSTQAYPLVSVEVLRSILTDSQVTPTKHKRMTKPYSSPRFIANCFKARYLKMEVKPHQLGHHLHHRYLTQKASRFIEAMQEELNVFERLEVWELVPRPDKVMVITLKWIYKVKLDELEGILKHKARLVTRGYRQKEGIDSKESFAPVASLEAIRIFLTYAAHMNMVVYQMDVKTMFLNGNMREEPVDLTYNFLYACVPGIRLGLPKSTYMRSKHIDIRYHFIKEHVENGVIELYFVNTEYQLANIFTKALGRERIEFLINKLGMRSFTPETLQQLTNEVDE</sequence>